<organism evidence="2 3">
    <name type="scientific">Populus trichocarpa</name>
    <name type="common">Western balsam poplar</name>
    <name type="synonym">Populus balsamifera subsp. trichocarpa</name>
    <dbReference type="NCBI Taxonomy" id="3694"/>
    <lineage>
        <taxon>Eukaryota</taxon>
        <taxon>Viridiplantae</taxon>
        <taxon>Streptophyta</taxon>
        <taxon>Embryophyta</taxon>
        <taxon>Tracheophyta</taxon>
        <taxon>Spermatophyta</taxon>
        <taxon>Magnoliopsida</taxon>
        <taxon>eudicotyledons</taxon>
        <taxon>Gunneridae</taxon>
        <taxon>Pentapetalae</taxon>
        <taxon>rosids</taxon>
        <taxon>fabids</taxon>
        <taxon>Malpighiales</taxon>
        <taxon>Salicaceae</taxon>
        <taxon>Saliceae</taxon>
        <taxon>Populus</taxon>
    </lineage>
</organism>
<evidence type="ECO:0000256" key="1">
    <source>
        <dbReference type="SAM" id="MobiDB-lite"/>
    </source>
</evidence>
<feature type="region of interest" description="Disordered" evidence="1">
    <location>
        <begin position="133"/>
        <end position="153"/>
    </location>
</feature>
<name>A0A2K1Y4S2_POPTR</name>
<proteinExistence type="predicted"/>
<dbReference type="InParanoid" id="A0A2K1Y4S2"/>
<dbReference type="STRING" id="3694.A0A2K1Y4S2"/>
<protein>
    <submittedName>
        <fullName evidence="2">Uncharacterized protein</fullName>
    </submittedName>
</protein>
<reference evidence="2 3" key="1">
    <citation type="journal article" date="2006" name="Science">
        <title>The genome of black cottonwood, Populus trichocarpa (Torr. &amp; Gray).</title>
        <authorList>
            <person name="Tuskan G.A."/>
            <person name="Difazio S."/>
            <person name="Jansson S."/>
            <person name="Bohlmann J."/>
            <person name="Grigoriev I."/>
            <person name="Hellsten U."/>
            <person name="Putnam N."/>
            <person name="Ralph S."/>
            <person name="Rombauts S."/>
            <person name="Salamov A."/>
            <person name="Schein J."/>
            <person name="Sterck L."/>
            <person name="Aerts A."/>
            <person name="Bhalerao R.R."/>
            <person name="Bhalerao R.P."/>
            <person name="Blaudez D."/>
            <person name="Boerjan W."/>
            <person name="Brun A."/>
            <person name="Brunner A."/>
            <person name="Busov V."/>
            <person name="Campbell M."/>
            <person name="Carlson J."/>
            <person name="Chalot M."/>
            <person name="Chapman J."/>
            <person name="Chen G.L."/>
            <person name="Cooper D."/>
            <person name="Coutinho P.M."/>
            <person name="Couturier J."/>
            <person name="Covert S."/>
            <person name="Cronk Q."/>
            <person name="Cunningham R."/>
            <person name="Davis J."/>
            <person name="Degroeve S."/>
            <person name="Dejardin A."/>
            <person name="Depamphilis C."/>
            <person name="Detter J."/>
            <person name="Dirks B."/>
            <person name="Dubchak I."/>
            <person name="Duplessis S."/>
            <person name="Ehlting J."/>
            <person name="Ellis B."/>
            <person name="Gendler K."/>
            <person name="Goodstein D."/>
            <person name="Gribskov M."/>
            <person name="Grimwood J."/>
            <person name="Groover A."/>
            <person name="Gunter L."/>
            <person name="Hamberger B."/>
            <person name="Heinze B."/>
            <person name="Helariutta Y."/>
            <person name="Henrissat B."/>
            <person name="Holligan D."/>
            <person name="Holt R."/>
            <person name="Huang W."/>
            <person name="Islam-Faridi N."/>
            <person name="Jones S."/>
            <person name="Jones-Rhoades M."/>
            <person name="Jorgensen R."/>
            <person name="Joshi C."/>
            <person name="Kangasjarvi J."/>
            <person name="Karlsson J."/>
            <person name="Kelleher C."/>
            <person name="Kirkpatrick R."/>
            <person name="Kirst M."/>
            <person name="Kohler A."/>
            <person name="Kalluri U."/>
            <person name="Larimer F."/>
            <person name="Leebens-Mack J."/>
            <person name="Leple J.C."/>
            <person name="Locascio P."/>
            <person name="Lou Y."/>
            <person name="Lucas S."/>
            <person name="Martin F."/>
            <person name="Montanini B."/>
            <person name="Napoli C."/>
            <person name="Nelson D.R."/>
            <person name="Nelson C."/>
            <person name="Nieminen K."/>
            <person name="Nilsson O."/>
            <person name="Pereda V."/>
            <person name="Peter G."/>
            <person name="Philippe R."/>
            <person name="Pilate G."/>
            <person name="Poliakov A."/>
            <person name="Razumovskaya J."/>
            <person name="Richardson P."/>
            <person name="Rinaldi C."/>
            <person name="Ritland K."/>
            <person name="Rouze P."/>
            <person name="Ryaboy D."/>
            <person name="Schmutz J."/>
            <person name="Schrader J."/>
            <person name="Segerman B."/>
            <person name="Shin H."/>
            <person name="Siddiqui A."/>
            <person name="Sterky F."/>
            <person name="Terry A."/>
            <person name="Tsai C.J."/>
            <person name="Uberbacher E."/>
            <person name="Unneberg P."/>
            <person name="Vahala J."/>
            <person name="Wall K."/>
            <person name="Wessler S."/>
            <person name="Yang G."/>
            <person name="Yin T."/>
            <person name="Douglas C."/>
            <person name="Marra M."/>
            <person name="Sandberg G."/>
            <person name="Van de Peer Y."/>
            <person name="Rokhsar D."/>
        </authorList>
    </citation>
    <scope>NUCLEOTIDE SEQUENCE [LARGE SCALE GENOMIC DNA]</scope>
    <source>
        <strain evidence="3">cv. Nisqually</strain>
    </source>
</reference>
<evidence type="ECO:0000313" key="2">
    <source>
        <dbReference type="EMBL" id="PNT08035.1"/>
    </source>
</evidence>
<dbReference type="EMBL" id="CM009302">
    <property type="protein sequence ID" value="PNT08035.1"/>
    <property type="molecule type" value="Genomic_DNA"/>
</dbReference>
<dbReference type="AlphaFoldDB" id="A0A2K1Y4S2"/>
<accession>A0A2K1Y4S2</accession>
<dbReference type="SUPFAM" id="SSF53850">
    <property type="entry name" value="Periplasmic binding protein-like II"/>
    <property type="match status" value="1"/>
</dbReference>
<keyword evidence="3" id="KW-1185">Reference proteome</keyword>
<dbReference type="InterPro" id="IPR015683">
    <property type="entry name" value="Ionotropic_Glu_rcpt"/>
</dbReference>
<dbReference type="Proteomes" id="UP000006729">
    <property type="component" value="Chromosome 13"/>
</dbReference>
<sequence>MHGYAQALVSEEIAAAYLEVPCIKVFLAKHCKGFTTSGPTYRVGGFGFFFPRSSPYLLDISEAVVEVAESGALKDLGNSLTSSYKCLASESDENTDRLRLSSFRGLFGITVGTSTTVLLLFCTCPREKIRIAPEEAAADEPPGPAASATAAAT</sequence>
<evidence type="ECO:0000313" key="3">
    <source>
        <dbReference type="Proteomes" id="UP000006729"/>
    </source>
</evidence>
<dbReference type="PANTHER" id="PTHR18966">
    <property type="entry name" value="IONOTROPIC GLUTAMATE RECEPTOR"/>
    <property type="match status" value="1"/>
</dbReference>
<gene>
    <name evidence="2" type="ORF">POPTR_013G124500</name>
</gene>